<protein>
    <submittedName>
        <fullName evidence="1">Uncharacterized protein</fullName>
    </submittedName>
</protein>
<accession>A0A2N3XZB7</accession>
<dbReference type="RefSeq" id="WP_010696542.1">
    <property type="nucleotide sequence ID" value="NZ_CP061007.1"/>
</dbReference>
<evidence type="ECO:0000313" key="1">
    <source>
        <dbReference type="EMBL" id="PKW15960.1"/>
    </source>
</evidence>
<gene>
    <name evidence="1" type="ORF">A8926_3742</name>
</gene>
<keyword evidence="2" id="KW-1185">Reference proteome</keyword>
<organism evidence="1 2">
    <name type="scientific">Saccharopolyspora spinosa</name>
    <dbReference type="NCBI Taxonomy" id="60894"/>
    <lineage>
        <taxon>Bacteria</taxon>
        <taxon>Bacillati</taxon>
        <taxon>Actinomycetota</taxon>
        <taxon>Actinomycetes</taxon>
        <taxon>Pseudonocardiales</taxon>
        <taxon>Pseudonocardiaceae</taxon>
        <taxon>Saccharopolyspora</taxon>
    </lineage>
</organism>
<reference evidence="1" key="1">
    <citation type="submission" date="2017-12" db="EMBL/GenBank/DDBJ databases">
        <title>Sequencing the genomes of 1000 Actinobacteria strains.</title>
        <authorList>
            <person name="Klenk H.-P."/>
        </authorList>
    </citation>
    <scope>NUCLEOTIDE SEQUENCE [LARGE SCALE GENOMIC DNA]</scope>
    <source>
        <strain evidence="1">DSM 44228</strain>
    </source>
</reference>
<dbReference type="STRING" id="994479.GCA_000194155_03475"/>
<dbReference type="Proteomes" id="UP000233786">
    <property type="component" value="Unassembled WGS sequence"/>
</dbReference>
<dbReference type="AlphaFoldDB" id="A0A2N3XZB7"/>
<name>A0A2N3XZB7_SACSN</name>
<sequence>MDQTQQDNQRTADMERALSTFRDLVVDRILDRPTLPTLHGYLQGDGDQSQKMWMLTVGGALSAADLTYQITGVDSEEAFFFLDAEQLPDETDVNEVAATRLWAAALNDDPALGSDIISAHHAVEGDEGIVAIIQVLMEICQQLMVVAAVTA</sequence>
<proteinExistence type="predicted"/>
<comment type="caution">
    <text evidence="1">The sequence shown here is derived from an EMBL/GenBank/DDBJ whole genome shotgun (WGS) entry which is preliminary data.</text>
</comment>
<dbReference type="EMBL" id="PJNB01000001">
    <property type="protein sequence ID" value="PKW15960.1"/>
    <property type="molecule type" value="Genomic_DNA"/>
</dbReference>
<evidence type="ECO:0000313" key="2">
    <source>
        <dbReference type="Proteomes" id="UP000233786"/>
    </source>
</evidence>